<dbReference type="EMBL" id="FMXC01000021">
    <property type="protein sequence ID" value="SDA61812.1"/>
    <property type="molecule type" value="Genomic_DNA"/>
</dbReference>
<dbReference type="PANTHER" id="PTHR46015">
    <property type="entry name" value="ZGC:172121"/>
    <property type="match status" value="1"/>
</dbReference>
<evidence type="ECO:0000313" key="9">
    <source>
        <dbReference type="EMBL" id="WGO86321.1"/>
    </source>
</evidence>
<dbReference type="Pfam" id="PF02574">
    <property type="entry name" value="S-methyl_trans"/>
    <property type="match status" value="1"/>
</dbReference>
<name>A0AAX3UF92_9LACO</name>
<dbReference type="Proteomes" id="UP001242513">
    <property type="component" value="Chromosome"/>
</dbReference>
<dbReference type="GO" id="GO:0008898">
    <property type="term" value="F:S-adenosylmethionine-homocysteine S-methyltransferase activity"/>
    <property type="evidence" value="ECO:0007669"/>
    <property type="project" value="TreeGrafter"/>
</dbReference>
<proteinExistence type="predicted"/>
<evidence type="ECO:0000313" key="11">
    <source>
        <dbReference type="Proteomes" id="UP001242513"/>
    </source>
</evidence>
<dbReference type="NCBIfam" id="NF007020">
    <property type="entry name" value="PRK09485.1"/>
    <property type="match status" value="1"/>
</dbReference>
<dbReference type="InterPro" id="IPR017226">
    <property type="entry name" value="BHMT-like"/>
</dbReference>
<protein>
    <submittedName>
        <fullName evidence="9">Homocysteine S-methyltransferase</fullName>
        <ecNumber evidence="9">2.1.1.10</ecNumber>
    </submittedName>
</protein>
<feature type="domain" description="Hcy-binding" evidence="7">
    <location>
        <begin position="1"/>
        <end position="303"/>
    </location>
</feature>
<comment type="cofactor">
    <cofactor evidence="5">
        <name>Zn(2+)</name>
        <dbReference type="ChEBI" id="CHEBI:29105"/>
    </cofactor>
    <text evidence="5">Binds 1 zinc ion per subunit.</text>
</comment>
<feature type="binding site" evidence="5 6">
    <location>
        <position position="288"/>
    </location>
    <ligand>
        <name>Zn(2+)</name>
        <dbReference type="ChEBI" id="CHEBI:29105"/>
    </ligand>
</feature>
<dbReference type="PROSITE" id="PS50970">
    <property type="entry name" value="HCY"/>
    <property type="match status" value="1"/>
</dbReference>
<dbReference type="Proteomes" id="UP000181860">
    <property type="component" value="Unassembled WGS sequence"/>
</dbReference>
<evidence type="ECO:0000256" key="2">
    <source>
        <dbReference type="ARBA" id="ARBA00022679"/>
    </source>
</evidence>
<keyword evidence="1 6" id="KW-0489">Methyltransferase</keyword>
<keyword evidence="3 5" id="KW-0479">Metal-binding</keyword>
<evidence type="ECO:0000259" key="7">
    <source>
        <dbReference type="PROSITE" id="PS50970"/>
    </source>
</evidence>
<dbReference type="InterPro" id="IPR036589">
    <property type="entry name" value="HCY_dom_sf"/>
</dbReference>
<reference evidence="9" key="2">
    <citation type="journal article" date="2022" name="Food Funct.">
        <title>Lactobacillus kefiranofaciens ZW18 from Kefir enhances the anti-tumor effect of anti-programmed cell death 1 (PD-1) immunotherapy by modulating the gut microbiota.</title>
        <authorList>
            <person name="Zhao J."/>
            <person name="Wang Y."/>
            <person name="Wang J."/>
            <person name="Lv M."/>
            <person name="Zhou C."/>
            <person name="Jia L."/>
            <person name="Geng W."/>
        </authorList>
    </citation>
    <scope>NUCLEOTIDE SEQUENCE</scope>
    <source>
        <strain evidence="9">ZW18</strain>
    </source>
</reference>
<dbReference type="GO" id="GO:0009086">
    <property type="term" value="P:methionine biosynthetic process"/>
    <property type="evidence" value="ECO:0007669"/>
    <property type="project" value="InterPro"/>
</dbReference>
<dbReference type="EMBL" id="CP123735">
    <property type="protein sequence ID" value="WGO86321.1"/>
    <property type="molecule type" value="Genomic_DNA"/>
</dbReference>
<dbReference type="EC" id="2.1.1.10" evidence="9"/>
<dbReference type="GO" id="GO:0033528">
    <property type="term" value="P:S-methylmethionine cycle"/>
    <property type="evidence" value="ECO:0007669"/>
    <property type="project" value="TreeGrafter"/>
</dbReference>
<keyword evidence="10" id="KW-1185">Reference proteome</keyword>
<evidence type="ECO:0000256" key="5">
    <source>
        <dbReference type="PIRSR" id="PIRSR037505-2"/>
    </source>
</evidence>
<reference evidence="8 10" key="1">
    <citation type="submission" date="2016-10" db="EMBL/GenBank/DDBJ databases">
        <authorList>
            <person name="Varghese N."/>
            <person name="Submissions S."/>
        </authorList>
    </citation>
    <scope>NUCLEOTIDE SEQUENCE [LARGE SCALE GENOMIC DNA]</scope>
    <source>
        <strain evidence="8 10">ATCC 43761</strain>
    </source>
</reference>
<dbReference type="PANTHER" id="PTHR46015:SF1">
    <property type="entry name" value="HOMOCYSTEINE S-METHYLTRANSFERASE-LIKE ISOFORM 1"/>
    <property type="match status" value="1"/>
</dbReference>
<gene>
    <name evidence="9" type="primary">mmuM</name>
    <name evidence="9" type="ORF">QEJ78_02215</name>
    <name evidence="8" type="ORF">SAMN02983011_01707</name>
</gene>
<feature type="binding site" evidence="5 6">
    <location>
        <position position="289"/>
    </location>
    <ligand>
        <name>Zn(2+)</name>
        <dbReference type="ChEBI" id="CHEBI:29105"/>
    </ligand>
</feature>
<dbReference type="Gene3D" id="3.20.20.330">
    <property type="entry name" value="Homocysteine-binding-like domain"/>
    <property type="match status" value="1"/>
</dbReference>
<evidence type="ECO:0000256" key="1">
    <source>
        <dbReference type="ARBA" id="ARBA00022603"/>
    </source>
</evidence>
<keyword evidence="2 6" id="KW-0808">Transferase</keyword>
<dbReference type="InterPro" id="IPR003726">
    <property type="entry name" value="HCY_dom"/>
</dbReference>
<evidence type="ECO:0000256" key="4">
    <source>
        <dbReference type="ARBA" id="ARBA00022833"/>
    </source>
</evidence>
<evidence type="ECO:0000256" key="3">
    <source>
        <dbReference type="ARBA" id="ARBA00022723"/>
    </source>
</evidence>
<sequence>MDLINQVANRGLIIDGAMSTALEHEEIDTNNDLWTAIALEKDLDKIYQVHLKYFKAGAQLAITDTYQANVQAFVKHGFTKKQAATMIANAVKVAKKARDDYEVQTGIHNFVAGSVGSYGAYLADGDEFRGDYSLTDRQYLDFHLPRLRVILANQPDCLAIETQPKLDEPVAILNWLKENTPTIPVYVSFTLHDTTKISDGTPLKKAMQKLNDYDQVFAVGVNCFKPFLATAAIDKMREFTDKQIVVYPNLGGVYNEFERNWIPFNAKFDFKKLSQEWYEHGARMIGGCCSTGVKEISQIAAFFKTIHSQKTQPKSIKLDFNHLKSSSSNT</sequence>
<evidence type="ECO:0000313" key="8">
    <source>
        <dbReference type="EMBL" id="SDA61812.1"/>
    </source>
</evidence>
<keyword evidence="4 5" id="KW-0862">Zinc</keyword>
<reference evidence="9" key="3">
    <citation type="submission" date="2023-04" db="EMBL/GenBank/DDBJ databases">
        <authorList>
            <person name="Wang Y."/>
        </authorList>
    </citation>
    <scope>NUCLEOTIDE SEQUENCE</scope>
    <source>
        <strain evidence="9">ZW18</strain>
    </source>
</reference>
<dbReference type="PIRSF" id="PIRSF037505">
    <property type="entry name" value="Betaine_HMT"/>
    <property type="match status" value="1"/>
</dbReference>
<dbReference type="GO" id="GO:0008270">
    <property type="term" value="F:zinc ion binding"/>
    <property type="evidence" value="ECO:0007669"/>
    <property type="project" value="InterPro"/>
</dbReference>
<accession>A0AAX3UF92</accession>
<dbReference type="RefSeq" id="WP_013854160.1">
    <property type="nucleotide sequence ID" value="NZ_CP123735.1"/>
</dbReference>
<feature type="binding site" evidence="5 6">
    <location>
        <position position="223"/>
    </location>
    <ligand>
        <name>Zn(2+)</name>
        <dbReference type="ChEBI" id="CHEBI:29105"/>
    </ligand>
</feature>
<dbReference type="AlphaFoldDB" id="A0AAX3UF92"/>
<evidence type="ECO:0000313" key="10">
    <source>
        <dbReference type="Proteomes" id="UP000181860"/>
    </source>
</evidence>
<organism evidence="9 11">
    <name type="scientific">Lactobacillus kefiranofaciens</name>
    <dbReference type="NCBI Taxonomy" id="267818"/>
    <lineage>
        <taxon>Bacteria</taxon>
        <taxon>Bacillati</taxon>
        <taxon>Bacillota</taxon>
        <taxon>Bacilli</taxon>
        <taxon>Lactobacillales</taxon>
        <taxon>Lactobacillaceae</taxon>
        <taxon>Lactobacillus</taxon>
    </lineage>
</organism>
<evidence type="ECO:0000256" key="6">
    <source>
        <dbReference type="PROSITE-ProRule" id="PRU00333"/>
    </source>
</evidence>
<dbReference type="InterPro" id="IPR051486">
    <property type="entry name" value="Hcy_S-methyltransferase"/>
</dbReference>
<dbReference type="GO" id="GO:0032259">
    <property type="term" value="P:methylation"/>
    <property type="evidence" value="ECO:0007669"/>
    <property type="project" value="UniProtKB-KW"/>
</dbReference>
<dbReference type="SUPFAM" id="SSF82282">
    <property type="entry name" value="Homocysteine S-methyltransferase"/>
    <property type="match status" value="1"/>
</dbReference>